<accession>A0A1B0D4B9</accession>
<organism evidence="2 3">
    <name type="scientific">Phlebotomus papatasi</name>
    <name type="common">Sandfly</name>
    <dbReference type="NCBI Taxonomy" id="29031"/>
    <lineage>
        <taxon>Eukaryota</taxon>
        <taxon>Metazoa</taxon>
        <taxon>Ecdysozoa</taxon>
        <taxon>Arthropoda</taxon>
        <taxon>Hexapoda</taxon>
        <taxon>Insecta</taxon>
        <taxon>Pterygota</taxon>
        <taxon>Neoptera</taxon>
        <taxon>Endopterygota</taxon>
        <taxon>Diptera</taxon>
        <taxon>Nematocera</taxon>
        <taxon>Psychodoidea</taxon>
        <taxon>Psychodidae</taxon>
        <taxon>Phlebotomus</taxon>
        <taxon>Phlebotomus</taxon>
    </lineage>
</organism>
<dbReference type="VEuPathDB" id="VectorBase:PPAPM1_012238"/>
<evidence type="ECO:0000256" key="1">
    <source>
        <dbReference type="SAM" id="MobiDB-lite"/>
    </source>
</evidence>
<evidence type="ECO:0000313" key="3">
    <source>
        <dbReference type="Proteomes" id="UP000092462"/>
    </source>
</evidence>
<protein>
    <recommendedName>
        <fullName evidence="4">CUB domain-containing protein</fullName>
    </recommendedName>
</protein>
<feature type="region of interest" description="Disordered" evidence="1">
    <location>
        <begin position="27"/>
        <end position="49"/>
    </location>
</feature>
<dbReference type="Proteomes" id="UP000092462">
    <property type="component" value="Unassembled WGS sequence"/>
</dbReference>
<dbReference type="EMBL" id="AJVK01024277">
    <property type="status" value="NOT_ANNOTATED_CDS"/>
    <property type="molecule type" value="Genomic_DNA"/>
</dbReference>
<keyword evidence="3" id="KW-1185">Reference proteome</keyword>
<dbReference type="AlphaFoldDB" id="A0A1B0D4B9"/>
<reference evidence="2" key="1">
    <citation type="submission" date="2022-08" db="UniProtKB">
        <authorList>
            <consortium name="EnsemblMetazoa"/>
        </authorList>
    </citation>
    <scope>IDENTIFICATION</scope>
    <source>
        <strain evidence="2">Israel</strain>
    </source>
</reference>
<dbReference type="VEuPathDB" id="VectorBase:PPAI002257"/>
<name>A0A1B0D4B9_PHLPP</name>
<feature type="compositionally biased region" description="Polar residues" evidence="1">
    <location>
        <begin position="31"/>
        <end position="44"/>
    </location>
</feature>
<evidence type="ECO:0008006" key="4">
    <source>
        <dbReference type="Google" id="ProtNLM"/>
    </source>
</evidence>
<proteinExistence type="predicted"/>
<dbReference type="EnsemblMetazoa" id="PPAI002257-RA">
    <property type="protein sequence ID" value="PPAI002257-PA"/>
    <property type="gene ID" value="PPAI002257"/>
</dbReference>
<evidence type="ECO:0000313" key="2">
    <source>
        <dbReference type="EnsemblMetazoa" id="PPAI002257-PA"/>
    </source>
</evidence>
<sequence length="69" mass="7402">GGPNPNPQPWIPVVAYLEPLPRPKAPKCDQTYVSRSGGPSNGTFTAPMLINPSNHSRQCLYIFLAGPGQ</sequence>